<comment type="caution">
    <text evidence="1">The sequence shown here is derived from an EMBL/GenBank/DDBJ whole genome shotgun (WGS) entry which is preliminary data.</text>
</comment>
<proteinExistence type="predicted"/>
<reference evidence="1" key="1">
    <citation type="submission" date="2020-08" db="EMBL/GenBank/DDBJ databases">
        <title>Multicomponent nature underlies the extraordinary mechanical properties of spider dragline silk.</title>
        <authorList>
            <person name="Kono N."/>
            <person name="Nakamura H."/>
            <person name="Mori M."/>
            <person name="Yoshida Y."/>
            <person name="Ohtoshi R."/>
            <person name="Malay A.D."/>
            <person name="Moran D.A.P."/>
            <person name="Tomita M."/>
            <person name="Numata K."/>
            <person name="Arakawa K."/>
        </authorList>
    </citation>
    <scope>NUCLEOTIDE SEQUENCE</scope>
</reference>
<organism evidence="1 2">
    <name type="scientific">Nephila pilipes</name>
    <name type="common">Giant wood spider</name>
    <name type="synonym">Nephila maculata</name>
    <dbReference type="NCBI Taxonomy" id="299642"/>
    <lineage>
        <taxon>Eukaryota</taxon>
        <taxon>Metazoa</taxon>
        <taxon>Ecdysozoa</taxon>
        <taxon>Arthropoda</taxon>
        <taxon>Chelicerata</taxon>
        <taxon>Arachnida</taxon>
        <taxon>Araneae</taxon>
        <taxon>Araneomorphae</taxon>
        <taxon>Entelegynae</taxon>
        <taxon>Araneoidea</taxon>
        <taxon>Nephilidae</taxon>
        <taxon>Nephila</taxon>
    </lineage>
</organism>
<dbReference type="AlphaFoldDB" id="A0A8X6PM65"/>
<dbReference type="Proteomes" id="UP000887013">
    <property type="component" value="Unassembled WGS sequence"/>
</dbReference>
<accession>A0A8X6PM65</accession>
<evidence type="ECO:0000313" key="2">
    <source>
        <dbReference type="Proteomes" id="UP000887013"/>
    </source>
</evidence>
<evidence type="ECO:0000313" key="1">
    <source>
        <dbReference type="EMBL" id="GFT78550.1"/>
    </source>
</evidence>
<keyword evidence="2" id="KW-1185">Reference proteome</keyword>
<gene>
    <name evidence="1" type="ORF">NPIL_150081</name>
</gene>
<name>A0A8X6PM65_NEPPI</name>
<sequence>MYLISLNKCVDGENCPELENLHRNSTPLSCEEFKEIIYLASCTCCGDLIAARFYTRLFGENGIPTHESYHRCFIISVSELIAFFTKAG</sequence>
<protein>
    <submittedName>
        <fullName evidence="1">Uncharacterized protein</fullName>
    </submittedName>
</protein>
<dbReference type="EMBL" id="BMAW01071563">
    <property type="protein sequence ID" value="GFT78550.1"/>
    <property type="molecule type" value="Genomic_DNA"/>
</dbReference>